<evidence type="ECO:0000256" key="4">
    <source>
        <dbReference type="ARBA" id="ARBA00022801"/>
    </source>
</evidence>
<dbReference type="InterPro" id="IPR000868">
    <property type="entry name" value="Isochorismatase-like_dom"/>
</dbReference>
<evidence type="ECO:0000256" key="3">
    <source>
        <dbReference type="ARBA" id="ARBA00022723"/>
    </source>
</evidence>
<dbReference type="PANTHER" id="PTHR11080:SF2">
    <property type="entry name" value="LD05707P"/>
    <property type="match status" value="1"/>
</dbReference>
<protein>
    <recommendedName>
        <fullName evidence="6">nicotinamidase</fullName>
        <ecNumber evidence="6">3.5.1.19</ecNumber>
    </recommendedName>
    <alternativeName>
        <fullName evidence="7">Nicotinamide deamidase</fullName>
    </alternativeName>
</protein>
<dbReference type="Gene3D" id="3.40.50.850">
    <property type="entry name" value="Isochorismatase-like"/>
    <property type="match status" value="1"/>
</dbReference>
<evidence type="ECO:0000313" key="10">
    <source>
        <dbReference type="Proteomes" id="UP000724874"/>
    </source>
</evidence>
<dbReference type="OrthoDB" id="1739143at2759"/>
<evidence type="ECO:0000259" key="8">
    <source>
        <dbReference type="Pfam" id="PF00857"/>
    </source>
</evidence>
<dbReference type="EC" id="3.5.1.19" evidence="6"/>
<dbReference type="Proteomes" id="UP000724874">
    <property type="component" value="Unassembled WGS sequence"/>
</dbReference>
<feature type="domain" description="Isochorismatase-like" evidence="8">
    <location>
        <begin position="17"/>
        <end position="219"/>
    </location>
</feature>
<accession>A0A9P5NZS9</accession>
<organism evidence="9 10">
    <name type="scientific">Gymnopilus junonius</name>
    <name type="common">Spectacular rustgill mushroom</name>
    <name type="synonym">Gymnopilus spectabilis subsp. junonius</name>
    <dbReference type="NCBI Taxonomy" id="109634"/>
    <lineage>
        <taxon>Eukaryota</taxon>
        <taxon>Fungi</taxon>
        <taxon>Dikarya</taxon>
        <taxon>Basidiomycota</taxon>
        <taxon>Agaricomycotina</taxon>
        <taxon>Agaricomycetes</taxon>
        <taxon>Agaricomycetidae</taxon>
        <taxon>Agaricales</taxon>
        <taxon>Agaricineae</taxon>
        <taxon>Hymenogastraceae</taxon>
        <taxon>Gymnopilus</taxon>
    </lineage>
</organism>
<dbReference type="SUPFAM" id="SSF52499">
    <property type="entry name" value="Isochorismatase-like hydrolases"/>
    <property type="match status" value="1"/>
</dbReference>
<evidence type="ECO:0000256" key="6">
    <source>
        <dbReference type="ARBA" id="ARBA00039017"/>
    </source>
</evidence>
<comment type="similarity">
    <text evidence="1">Belongs to the isochorismatase family.</text>
</comment>
<gene>
    <name evidence="9" type="ORF">CPB84DRAFT_1673049</name>
</gene>
<comment type="caution">
    <text evidence="9">The sequence shown here is derived from an EMBL/GenBank/DDBJ whole genome shotgun (WGS) entry which is preliminary data.</text>
</comment>
<evidence type="ECO:0000256" key="7">
    <source>
        <dbReference type="ARBA" id="ARBA00043224"/>
    </source>
</evidence>
<keyword evidence="2" id="KW-0662">Pyridine nucleotide biosynthesis</keyword>
<dbReference type="GO" id="GO:0019363">
    <property type="term" value="P:pyridine nucleotide biosynthetic process"/>
    <property type="evidence" value="ECO:0007669"/>
    <property type="project" value="UniProtKB-KW"/>
</dbReference>
<name>A0A9P5NZS9_GYMJU</name>
<dbReference type="CDD" id="cd01011">
    <property type="entry name" value="nicotinamidase"/>
    <property type="match status" value="1"/>
</dbReference>
<dbReference type="EMBL" id="JADNYJ010000007">
    <property type="protein sequence ID" value="KAF8910087.1"/>
    <property type="molecule type" value="Genomic_DNA"/>
</dbReference>
<evidence type="ECO:0000256" key="5">
    <source>
        <dbReference type="ARBA" id="ARBA00037900"/>
    </source>
</evidence>
<keyword evidence="4" id="KW-0378">Hydrolase</keyword>
<dbReference type="InterPro" id="IPR052347">
    <property type="entry name" value="Isochorismatase_Nicotinamidase"/>
</dbReference>
<dbReference type="InterPro" id="IPR036380">
    <property type="entry name" value="Isochorismatase-like_sf"/>
</dbReference>
<dbReference type="Pfam" id="PF00857">
    <property type="entry name" value="Isochorismatase"/>
    <property type="match status" value="1"/>
</dbReference>
<evidence type="ECO:0000313" key="9">
    <source>
        <dbReference type="EMBL" id="KAF8910087.1"/>
    </source>
</evidence>
<evidence type="ECO:0000256" key="1">
    <source>
        <dbReference type="ARBA" id="ARBA00006336"/>
    </source>
</evidence>
<dbReference type="AlphaFoldDB" id="A0A9P5NZS9"/>
<keyword evidence="3" id="KW-0479">Metal-binding</keyword>
<evidence type="ECO:0000256" key="2">
    <source>
        <dbReference type="ARBA" id="ARBA00022642"/>
    </source>
</evidence>
<comment type="pathway">
    <text evidence="5">Cofactor biosynthesis; nicotinate biosynthesis; nicotinate from nicotinamide: step 1/1.</text>
</comment>
<keyword evidence="10" id="KW-1185">Reference proteome</keyword>
<dbReference type="GO" id="GO:0008936">
    <property type="term" value="F:nicotinamidase activity"/>
    <property type="evidence" value="ECO:0007669"/>
    <property type="project" value="UniProtKB-EC"/>
</dbReference>
<sequence>MTQPKGTELQKSDFSPALIVIDMQNDFVSGSLAVPGGDTVIDNVNSLIDLPFKVRVATRDFHPQNHVSFADTHKKELFSKKEIYHPEDKAKEHGIEQVLWPVHCVAHTPGADFVPGLETTQFDIIILKGVQPEIESYSAFRDIWGRGETELPGFLKEKGITDVYFVGLAGDFCVKFTAIDAADYGFKAWVVTDATKSIAQDDAHFTEMASKGVKFTTTKEVQEALRS</sequence>
<reference evidence="9" key="1">
    <citation type="submission" date="2020-11" db="EMBL/GenBank/DDBJ databases">
        <authorList>
            <consortium name="DOE Joint Genome Institute"/>
            <person name="Ahrendt S."/>
            <person name="Riley R."/>
            <person name="Andreopoulos W."/>
            <person name="LaButti K."/>
            <person name="Pangilinan J."/>
            <person name="Ruiz-duenas F.J."/>
            <person name="Barrasa J.M."/>
            <person name="Sanchez-Garcia M."/>
            <person name="Camarero S."/>
            <person name="Miyauchi S."/>
            <person name="Serrano A."/>
            <person name="Linde D."/>
            <person name="Babiker R."/>
            <person name="Drula E."/>
            <person name="Ayuso-Fernandez I."/>
            <person name="Pacheco R."/>
            <person name="Padilla G."/>
            <person name="Ferreira P."/>
            <person name="Barriuso J."/>
            <person name="Kellner H."/>
            <person name="Castanera R."/>
            <person name="Alfaro M."/>
            <person name="Ramirez L."/>
            <person name="Pisabarro A.G."/>
            <person name="Kuo A."/>
            <person name="Tritt A."/>
            <person name="Lipzen A."/>
            <person name="He G."/>
            <person name="Yan M."/>
            <person name="Ng V."/>
            <person name="Cullen D."/>
            <person name="Martin F."/>
            <person name="Rosso M.-N."/>
            <person name="Henrissat B."/>
            <person name="Hibbett D."/>
            <person name="Martinez A.T."/>
            <person name="Grigoriev I.V."/>
        </authorList>
    </citation>
    <scope>NUCLEOTIDE SEQUENCE</scope>
    <source>
        <strain evidence="9">AH 44721</strain>
    </source>
</reference>
<dbReference type="GO" id="GO:0046872">
    <property type="term" value="F:metal ion binding"/>
    <property type="evidence" value="ECO:0007669"/>
    <property type="project" value="UniProtKB-KW"/>
</dbReference>
<dbReference type="PANTHER" id="PTHR11080">
    <property type="entry name" value="PYRAZINAMIDASE/NICOTINAMIDASE"/>
    <property type="match status" value="1"/>
</dbReference>
<proteinExistence type="inferred from homology"/>